<feature type="non-terminal residue" evidence="2">
    <location>
        <position position="1"/>
    </location>
</feature>
<protein>
    <submittedName>
        <fullName evidence="2">FAD-containing oxidoreductase</fullName>
    </submittedName>
</protein>
<dbReference type="PANTHER" id="PTHR43014">
    <property type="entry name" value="MERCURIC REDUCTASE"/>
    <property type="match status" value="1"/>
</dbReference>
<gene>
    <name evidence="2" type="ORF">E6H02_05770</name>
</gene>
<comment type="caution">
    <text evidence="2">The sequence shown here is derived from an EMBL/GenBank/DDBJ whole genome shotgun (WGS) entry which is preliminary data.</text>
</comment>
<accession>A0A537LXA9</accession>
<dbReference type="SUPFAM" id="SSF55424">
    <property type="entry name" value="FAD/NAD-linked reductases, dimerisation (C-terminal) domain"/>
    <property type="match status" value="1"/>
</dbReference>
<dbReference type="Gene3D" id="3.30.390.30">
    <property type="match status" value="1"/>
</dbReference>
<evidence type="ECO:0000313" key="2">
    <source>
        <dbReference type="EMBL" id="TMJ12648.1"/>
    </source>
</evidence>
<proteinExistence type="predicted"/>
<feature type="domain" description="Pyridine nucleotide-disulphide oxidoreductase dimerisation" evidence="1">
    <location>
        <begin position="2"/>
        <end position="69"/>
    </location>
</feature>
<evidence type="ECO:0000313" key="3">
    <source>
        <dbReference type="Proteomes" id="UP000320393"/>
    </source>
</evidence>
<reference evidence="2 3" key="1">
    <citation type="journal article" date="2019" name="Nat. Microbiol.">
        <title>Mediterranean grassland soil C-N compound turnover is dependent on rainfall and depth, and is mediated by genomically divergent microorganisms.</title>
        <authorList>
            <person name="Diamond S."/>
            <person name="Andeer P.F."/>
            <person name="Li Z."/>
            <person name="Crits-Christoph A."/>
            <person name="Burstein D."/>
            <person name="Anantharaman K."/>
            <person name="Lane K.R."/>
            <person name="Thomas B.C."/>
            <person name="Pan C."/>
            <person name="Northen T.R."/>
            <person name="Banfield J.F."/>
        </authorList>
    </citation>
    <scope>NUCLEOTIDE SEQUENCE [LARGE SCALE GENOMIC DNA]</scope>
    <source>
        <strain evidence="2">NP_5</strain>
    </source>
</reference>
<dbReference type="InterPro" id="IPR016156">
    <property type="entry name" value="FAD/NAD-linked_Rdtase_dimer_sf"/>
</dbReference>
<dbReference type="GO" id="GO:0050660">
    <property type="term" value="F:flavin adenine dinucleotide binding"/>
    <property type="evidence" value="ECO:0007669"/>
    <property type="project" value="TreeGrafter"/>
</dbReference>
<organism evidence="2 3">
    <name type="scientific">Candidatus Segetimicrobium genomatis</name>
    <dbReference type="NCBI Taxonomy" id="2569760"/>
    <lineage>
        <taxon>Bacteria</taxon>
        <taxon>Bacillati</taxon>
        <taxon>Candidatus Sysuimicrobiota</taxon>
        <taxon>Candidatus Sysuimicrobiia</taxon>
        <taxon>Candidatus Sysuimicrobiales</taxon>
        <taxon>Candidatus Segetimicrobiaceae</taxon>
        <taxon>Candidatus Segetimicrobium</taxon>
    </lineage>
</organism>
<name>A0A537LXA9_9BACT</name>
<dbReference type="AlphaFoldDB" id="A0A537LXA9"/>
<dbReference type="InterPro" id="IPR004099">
    <property type="entry name" value="Pyr_nucl-diS_OxRdtase_dimer"/>
</dbReference>
<evidence type="ECO:0000259" key="1">
    <source>
        <dbReference type="Pfam" id="PF02852"/>
    </source>
</evidence>
<dbReference type="PANTHER" id="PTHR43014:SF2">
    <property type="entry name" value="MERCURIC REDUCTASE"/>
    <property type="match status" value="1"/>
</dbReference>
<dbReference type="GO" id="GO:0003955">
    <property type="term" value="F:NAD(P)H dehydrogenase (quinone) activity"/>
    <property type="evidence" value="ECO:0007669"/>
    <property type="project" value="TreeGrafter"/>
</dbReference>
<dbReference type="Proteomes" id="UP000320393">
    <property type="component" value="Unassembled WGS sequence"/>
</dbReference>
<dbReference type="EMBL" id="VBAM01000178">
    <property type="protein sequence ID" value="TMJ12648.1"/>
    <property type="molecule type" value="Genomic_DNA"/>
</dbReference>
<dbReference type="Pfam" id="PF02852">
    <property type="entry name" value="Pyr_redox_dim"/>
    <property type="match status" value="1"/>
</dbReference>
<sequence length="74" mass="7882">RAAEMDEPRGFMKAVVDQDTGQVLGCAILGVSGGEVMSMVEVAMLGRLPYTALRDAIFAHPALAESLNNLFDVD</sequence>